<feature type="region of interest" description="Disordered" evidence="1">
    <location>
        <begin position="81"/>
        <end position="118"/>
    </location>
</feature>
<evidence type="ECO:0000313" key="3">
    <source>
        <dbReference type="Proteomes" id="UP000026962"/>
    </source>
</evidence>
<dbReference type="AlphaFoldDB" id="A0A0E0JWL9"/>
<dbReference type="Proteomes" id="UP000026962">
    <property type="component" value="Chromosome 2"/>
</dbReference>
<name>A0A0E0JWL9_ORYPU</name>
<reference evidence="2" key="2">
    <citation type="submission" date="2018-05" db="EMBL/GenBank/DDBJ databases">
        <title>OpunRS2 (Oryza punctata Reference Sequence Version 2).</title>
        <authorList>
            <person name="Zhang J."/>
            <person name="Kudrna D."/>
            <person name="Lee S."/>
            <person name="Talag J."/>
            <person name="Welchert J."/>
            <person name="Wing R.A."/>
        </authorList>
    </citation>
    <scope>NUCLEOTIDE SEQUENCE [LARGE SCALE GENOMIC DNA]</scope>
</reference>
<dbReference type="Gramene" id="OPUNC02G05960.4">
    <property type="protein sequence ID" value="OPUNC02G05960.4"/>
    <property type="gene ID" value="OPUNC02G05960"/>
</dbReference>
<organism evidence="2">
    <name type="scientific">Oryza punctata</name>
    <name type="common">Red rice</name>
    <dbReference type="NCBI Taxonomy" id="4537"/>
    <lineage>
        <taxon>Eukaryota</taxon>
        <taxon>Viridiplantae</taxon>
        <taxon>Streptophyta</taxon>
        <taxon>Embryophyta</taxon>
        <taxon>Tracheophyta</taxon>
        <taxon>Spermatophyta</taxon>
        <taxon>Magnoliopsida</taxon>
        <taxon>Liliopsida</taxon>
        <taxon>Poales</taxon>
        <taxon>Poaceae</taxon>
        <taxon>BOP clade</taxon>
        <taxon>Oryzoideae</taxon>
        <taxon>Oryzeae</taxon>
        <taxon>Oryzinae</taxon>
        <taxon>Oryza</taxon>
    </lineage>
</organism>
<keyword evidence="3" id="KW-1185">Reference proteome</keyword>
<dbReference type="EnsemblPlants" id="OPUNC02G05960.4">
    <property type="protein sequence ID" value="OPUNC02G05960.4"/>
    <property type="gene ID" value="OPUNC02G05960"/>
</dbReference>
<protein>
    <submittedName>
        <fullName evidence="2">Uncharacterized protein</fullName>
    </submittedName>
</protein>
<proteinExistence type="predicted"/>
<dbReference type="HOGENOM" id="CLU_090148_3_0_1"/>
<feature type="compositionally biased region" description="Polar residues" evidence="1">
    <location>
        <begin position="87"/>
        <end position="103"/>
    </location>
</feature>
<reference evidence="2" key="1">
    <citation type="submission" date="2015-04" db="UniProtKB">
        <authorList>
            <consortium name="EnsemblPlants"/>
        </authorList>
    </citation>
    <scope>IDENTIFICATION</scope>
</reference>
<evidence type="ECO:0000256" key="1">
    <source>
        <dbReference type="SAM" id="MobiDB-lite"/>
    </source>
</evidence>
<sequence length="138" mass="14847">MEDHLKVCWRETIHAEAATKKAHRKPCGSWEMKLWAFAALAAATTSSAVASSLPNRMFSRMLVANSAGSWLTSPICARSHLSRSRRMSTPSTITSPADGSNAITVDLPDPLPPTSAMVRPAGTRRLKLTKMGLSGRDG</sequence>
<evidence type="ECO:0000313" key="2">
    <source>
        <dbReference type="EnsemblPlants" id="OPUNC02G05960.4"/>
    </source>
</evidence>
<accession>A0A0E0JWL9</accession>